<protein>
    <submittedName>
        <fullName evidence="1">Uncharacterized protein</fullName>
    </submittedName>
</protein>
<reference evidence="1 2" key="1">
    <citation type="submission" date="2018-08" db="EMBL/GenBank/DDBJ databases">
        <title>Comparative analysis of Burkholderia isolates from Puerto Rico.</title>
        <authorList>
            <person name="Hall C."/>
            <person name="Sahl J."/>
            <person name="Wagner D."/>
        </authorList>
    </citation>
    <scope>NUCLEOTIDE SEQUENCE [LARGE SCALE GENOMIC DNA]</scope>
    <source>
        <strain evidence="1 2">Bp8964</strain>
    </source>
</reference>
<sequence length="142" mass="15719">MTVWQTIDALARQLPLSQAAVESILGTRLSENNRNDYTVFLGSDHPIQLAGDTRITEVDLRFSVKRRFPGFLVMRVGGGCIGIDAVRAHYGEIPITDVPHGHSFEEETVHSARLSWGRLSFGFKERNPDCLATVVLAPGTRD</sequence>
<organism evidence="1 2">
    <name type="scientific">Burkholderia ubonensis</name>
    <dbReference type="NCBI Taxonomy" id="101571"/>
    <lineage>
        <taxon>Bacteria</taxon>
        <taxon>Pseudomonadati</taxon>
        <taxon>Pseudomonadota</taxon>
        <taxon>Betaproteobacteria</taxon>
        <taxon>Burkholderiales</taxon>
        <taxon>Burkholderiaceae</taxon>
        <taxon>Burkholderia</taxon>
        <taxon>Burkholderia cepacia complex</taxon>
    </lineage>
</organism>
<dbReference type="Proteomes" id="UP000273734">
    <property type="component" value="Unassembled WGS sequence"/>
</dbReference>
<dbReference type="AlphaFoldDB" id="A0AB74DI96"/>
<name>A0AB74DI96_9BURK</name>
<accession>A0AB74DI96</accession>
<evidence type="ECO:0000313" key="1">
    <source>
        <dbReference type="EMBL" id="RQP84362.1"/>
    </source>
</evidence>
<dbReference type="EMBL" id="QTNY01000001">
    <property type="protein sequence ID" value="RQP84362.1"/>
    <property type="molecule type" value="Genomic_DNA"/>
</dbReference>
<evidence type="ECO:0000313" key="2">
    <source>
        <dbReference type="Proteomes" id="UP000273734"/>
    </source>
</evidence>
<proteinExistence type="predicted"/>
<gene>
    <name evidence="1" type="ORF">DF015_00135</name>
</gene>
<comment type="caution">
    <text evidence="1">The sequence shown here is derived from an EMBL/GenBank/DDBJ whole genome shotgun (WGS) entry which is preliminary data.</text>
</comment>